<name>A0ABP1R4Y9_9HEXA</name>
<protein>
    <recommendedName>
        <fullName evidence="4">Chitin-binding type-2 domain-containing protein</fullName>
    </recommendedName>
</protein>
<keyword evidence="1" id="KW-0732">Signal</keyword>
<sequence length="126" mass="14336">MLKQWFTSLLLSLATMKHCCTLDTEGGTGIAAIRIVCEKQGFQAHPVNPDKYVFCMKFPTSQTWNYYVFDCPPKTQFNQESMVCTPCCANIVNPCDDLYQSKNRKKHHRVGYRDGSDTDLSEVVCP</sequence>
<feature type="chain" id="PRO_5046452549" description="Chitin-binding type-2 domain-containing protein" evidence="1">
    <location>
        <begin position="22"/>
        <end position="126"/>
    </location>
</feature>
<evidence type="ECO:0000256" key="1">
    <source>
        <dbReference type="SAM" id="SignalP"/>
    </source>
</evidence>
<proteinExistence type="predicted"/>
<dbReference type="SUPFAM" id="SSF57625">
    <property type="entry name" value="Invertebrate chitin-binding proteins"/>
    <property type="match status" value="1"/>
</dbReference>
<comment type="caution">
    <text evidence="2">The sequence shown here is derived from an EMBL/GenBank/DDBJ whole genome shotgun (WGS) entry which is preliminary data.</text>
</comment>
<dbReference type="Gene3D" id="2.170.140.10">
    <property type="entry name" value="Chitin binding domain"/>
    <property type="match status" value="1"/>
</dbReference>
<evidence type="ECO:0000313" key="3">
    <source>
        <dbReference type="Proteomes" id="UP001642540"/>
    </source>
</evidence>
<accession>A0ABP1R4Y9</accession>
<dbReference type="Proteomes" id="UP001642540">
    <property type="component" value="Unassembled WGS sequence"/>
</dbReference>
<keyword evidence="3" id="KW-1185">Reference proteome</keyword>
<dbReference type="InterPro" id="IPR036508">
    <property type="entry name" value="Chitin-bd_dom_sf"/>
</dbReference>
<gene>
    <name evidence="2" type="ORF">ODALV1_LOCUS18189</name>
</gene>
<feature type="signal peptide" evidence="1">
    <location>
        <begin position="1"/>
        <end position="21"/>
    </location>
</feature>
<reference evidence="2 3" key="1">
    <citation type="submission" date="2024-08" db="EMBL/GenBank/DDBJ databases">
        <authorList>
            <person name="Cucini C."/>
            <person name="Frati F."/>
        </authorList>
    </citation>
    <scope>NUCLEOTIDE SEQUENCE [LARGE SCALE GENOMIC DNA]</scope>
</reference>
<dbReference type="EMBL" id="CAXLJM020000057">
    <property type="protein sequence ID" value="CAL8118563.1"/>
    <property type="molecule type" value="Genomic_DNA"/>
</dbReference>
<organism evidence="2 3">
    <name type="scientific">Orchesella dallaii</name>
    <dbReference type="NCBI Taxonomy" id="48710"/>
    <lineage>
        <taxon>Eukaryota</taxon>
        <taxon>Metazoa</taxon>
        <taxon>Ecdysozoa</taxon>
        <taxon>Arthropoda</taxon>
        <taxon>Hexapoda</taxon>
        <taxon>Collembola</taxon>
        <taxon>Entomobryomorpha</taxon>
        <taxon>Entomobryoidea</taxon>
        <taxon>Orchesellidae</taxon>
        <taxon>Orchesellinae</taxon>
        <taxon>Orchesella</taxon>
    </lineage>
</organism>
<evidence type="ECO:0000313" key="2">
    <source>
        <dbReference type="EMBL" id="CAL8118563.1"/>
    </source>
</evidence>
<evidence type="ECO:0008006" key="4">
    <source>
        <dbReference type="Google" id="ProtNLM"/>
    </source>
</evidence>